<evidence type="ECO:0000256" key="3">
    <source>
        <dbReference type="ARBA" id="ARBA00022723"/>
    </source>
</evidence>
<dbReference type="PANTHER" id="PTHR10359:SF18">
    <property type="entry name" value="ENDONUCLEASE III"/>
    <property type="match status" value="1"/>
</dbReference>
<dbReference type="Gene3D" id="1.10.1670.10">
    <property type="entry name" value="Helix-hairpin-Helix base-excision DNA repair enzymes (C-terminal)"/>
    <property type="match status" value="1"/>
</dbReference>
<dbReference type="OrthoDB" id="9800977at2"/>
<keyword evidence="2" id="KW-0004">4Fe-4S</keyword>
<comment type="cofactor">
    <cofactor evidence="10">
        <name>[4Fe-4S] cluster</name>
        <dbReference type="ChEBI" id="CHEBI:49883"/>
    </cofactor>
    <text evidence="10">Binds 1 [4Fe-4S] cluster.</text>
</comment>
<organism evidence="12 13">
    <name type="scientific">Rubritalea profundi</name>
    <dbReference type="NCBI Taxonomy" id="1658618"/>
    <lineage>
        <taxon>Bacteria</taxon>
        <taxon>Pseudomonadati</taxon>
        <taxon>Verrucomicrobiota</taxon>
        <taxon>Verrucomicrobiia</taxon>
        <taxon>Verrucomicrobiales</taxon>
        <taxon>Rubritaleaceae</taxon>
        <taxon>Rubritalea</taxon>
    </lineage>
</organism>
<keyword evidence="10" id="KW-0238">DNA-binding</keyword>
<protein>
    <recommendedName>
        <fullName evidence="10">Endonuclease III</fullName>
        <ecNumber evidence="10">4.2.99.18</ecNumber>
    </recommendedName>
    <alternativeName>
        <fullName evidence="10">DNA-(apurinic or apyrimidinic site) lyase</fullName>
    </alternativeName>
</protein>
<dbReference type="GO" id="GO:0140078">
    <property type="term" value="F:class I DNA-(apurinic or apyrimidinic site) endonuclease activity"/>
    <property type="evidence" value="ECO:0007669"/>
    <property type="project" value="UniProtKB-EC"/>
</dbReference>
<accession>A0A2S7U187</accession>
<dbReference type="Gene3D" id="1.10.340.30">
    <property type="entry name" value="Hypothetical protein, domain 2"/>
    <property type="match status" value="1"/>
</dbReference>
<dbReference type="InterPro" id="IPR011257">
    <property type="entry name" value="DNA_glycosylase"/>
</dbReference>
<keyword evidence="7" id="KW-0411">Iron-sulfur</keyword>
<gene>
    <name evidence="10" type="primary">nth</name>
    <name evidence="12" type="ORF">BSZ32_06880</name>
</gene>
<dbReference type="EMBL" id="MQWA01000001">
    <property type="protein sequence ID" value="PQJ28257.1"/>
    <property type="molecule type" value="Genomic_DNA"/>
</dbReference>
<comment type="similarity">
    <text evidence="1 10">Belongs to the Nth/MutY family.</text>
</comment>
<evidence type="ECO:0000313" key="12">
    <source>
        <dbReference type="EMBL" id="PQJ28257.1"/>
    </source>
</evidence>
<dbReference type="FunFam" id="1.10.340.30:FF:000001">
    <property type="entry name" value="Endonuclease III"/>
    <property type="match status" value="1"/>
</dbReference>
<dbReference type="Pfam" id="PF00730">
    <property type="entry name" value="HhH-GPD"/>
    <property type="match status" value="1"/>
</dbReference>
<keyword evidence="12" id="KW-0255">Endonuclease</keyword>
<keyword evidence="9 10" id="KW-0326">Glycosidase</keyword>
<evidence type="ECO:0000256" key="9">
    <source>
        <dbReference type="ARBA" id="ARBA00023295"/>
    </source>
</evidence>
<evidence type="ECO:0000256" key="8">
    <source>
        <dbReference type="ARBA" id="ARBA00023204"/>
    </source>
</evidence>
<dbReference type="SMART" id="SM00478">
    <property type="entry name" value="ENDO3c"/>
    <property type="match status" value="1"/>
</dbReference>
<keyword evidence="8 10" id="KW-0234">DNA repair</keyword>
<evidence type="ECO:0000256" key="2">
    <source>
        <dbReference type="ARBA" id="ARBA00022485"/>
    </source>
</evidence>
<dbReference type="GO" id="GO:0046872">
    <property type="term" value="F:metal ion binding"/>
    <property type="evidence" value="ECO:0007669"/>
    <property type="project" value="UniProtKB-KW"/>
</dbReference>
<dbReference type="GO" id="GO:0051539">
    <property type="term" value="F:4 iron, 4 sulfur cluster binding"/>
    <property type="evidence" value="ECO:0007669"/>
    <property type="project" value="UniProtKB-KW"/>
</dbReference>
<dbReference type="EC" id="4.2.99.18" evidence="10"/>
<dbReference type="GO" id="GO:0019104">
    <property type="term" value="F:DNA N-glycosylase activity"/>
    <property type="evidence" value="ECO:0007669"/>
    <property type="project" value="UniProtKB-UniRule"/>
</dbReference>
<keyword evidence="10" id="KW-0456">Lyase</keyword>
<comment type="function">
    <text evidence="10">DNA repair enzyme that has both DNA N-glycosylase activity and AP-lyase activity. The DNA N-glycosylase activity releases various damaged pyrimidines from DNA by cleaving the N-glycosidic bond, leaving an AP (apurinic/apyrimidinic) site. The AP-lyase activity cleaves the phosphodiester bond 3' to the AP site by a beta-elimination, leaving a 3'-terminal unsaturated sugar and a product with a terminal 5'-phosphate.</text>
</comment>
<dbReference type="PIRSF" id="PIRSF001435">
    <property type="entry name" value="Nth"/>
    <property type="match status" value="1"/>
</dbReference>
<keyword evidence="13" id="KW-1185">Reference proteome</keyword>
<dbReference type="InterPro" id="IPR003265">
    <property type="entry name" value="HhH-GPD_domain"/>
</dbReference>
<dbReference type="InterPro" id="IPR005759">
    <property type="entry name" value="Nth"/>
</dbReference>
<evidence type="ECO:0000256" key="5">
    <source>
        <dbReference type="ARBA" id="ARBA00022801"/>
    </source>
</evidence>
<evidence type="ECO:0000256" key="4">
    <source>
        <dbReference type="ARBA" id="ARBA00022763"/>
    </source>
</evidence>
<evidence type="ECO:0000313" key="13">
    <source>
        <dbReference type="Proteomes" id="UP000239907"/>
    </source>
</evidence>
<evidence type="ECO:0000256" key="1">
    <source>
        <dbReference type="ARBA" id="ARBA00008343"/>
    </source>
</evidence>
<evidence type="ECO:0000256" key="6">
    <source>
        <dbReference type="ARBA" id="ARBA00023004"/>
    </source>
</evidence>
<dbReference type="InterPro" id="IPR023170">
    <property type="entry name" value="HhH_base_excis_C"/>
</dbReference>
<evidence type="ECO:0000256" key="7">
    <source>
        <dbReference type="ARBA" id="ARBA00023014"/>
    </source>
</evidence>
<proteinExistence type="inferred from homology"/>
<evidence type="ECO:0000256" key="10">
    <source>
        <dbReference type="HAMAP-Rule" id="MF_00942"/>
    </source>
</evidence>
<dbReference type="AlphaFoldDB" id="A0A2S7U187"/>
<dbReference type="PANTHER" id="PTHR10359">
    <property type="entry name" value="A/G-SPECIFIC ADENINE GLYCOSYLASE/ENDONUCLEASE III"/>
    <property type="match status" value="1"/>
</dbReference>
<dbReference type="RefSeq" id="WP_105042761.1">
    <property type="nucleotide sequence ID" value="NZ_MQWA01000001.1"/>
</dbReference>
<dbReference type="InterPro" id="IPR004036">
    <property type="entry name" value="Endonuclease-III-like_CS2"/>
</dbReference>
<keyword evidence="3" id="KW-0479">Metal-binding</keyword>
<dbReference type="NCBIfam" id="TIGR01083">
    <property type="entry name" value="nth"/>
    <property type="match status" value="1"/>
</dbReference>
<dbReference type="GO" id="GO:0006285">
    <property type="term" value="P:base-excision repair, AP site formation"/>
    <property type="evidence" value="ECO:0007669"/>
    <property type="project" value="TreeGrafter"/>
</dbReference>
<dbReference type="GO" id="GO:0003677">
    <property type="term" value="F:DNA binding"/>
    <property type="evidence" value="ECO:0007669"/>
    <property type="project" value="UniProtKB-UniRule"/>
</dbReference>
<dbReference type="PROSITE" id="PS01155">
    <property type="entry name" value="ENDONUCLEASE_III_2"/>
    <property type="match status" value="1"/>
</dbReference>
<evidence type="ECO:0000259" key="11">
    <source>
        <dbReference type="SMART" id="SM00478"/>
    </source>
</evidence>
<sequence length="216" mass="23926">MLKAERAEWVMHRLEELYPETPIPLDHKDPFTLLIAVLLSAQCTDARVNTVTPALFELADNPSDMAQCAVEDIQAIIRPCGLSPRKSKAIAGLSKILMEQHAGEVPQDFAALEALPGVGHKTASVVMAQAFGVPAFPVDTHIHRLAQRWKLTDGKNVEKTEADLKRLFPREKWNKLHLQIIFYGRDACTARGCDGTVCGFCSTLFPLRKSPVVTKK</sequence>
<keyword evidence="12" id="KW-0540">Nuclease</keyword>
<comment type="caution">
    <text evidence="12">The sequence shown here is derived from an EMBL/GenBank/DDBJ whole genome shotgun (WGS) entry which is preliminary data.</text>
</comment>
<keyword evidence="4 10" id="KW-0227">DNA damage</keyword>
<dbReference type="SUPFAM" id="SSF48150">
    <property type="entry name" value="DNA-glycosylase"/>
    <property type="match status" value="1"/>
</dbReference>
<dbReference type="Proteomes" id="UP000239907">
    <property type="component" value="Unassembled WGS sequence"/>
</dbReference>
<feature type="domain" description="HhH-GPD" evidence="11">
    <location>
        <begin position="39"/>
        <end position="186"/>
    </location>
</feature>
<keyword evidence="5 10" id="KW-0378">Hydrolase</keyword>
<reference evidence="12 13" key="1">
    <citation type="submission" date="2016-12" db="EMBL/GenBank/DDBJ databases">
        <title>Study of bacterial adaptation to deep sea.</title>
        <authorList>
            <person name="Song J."/>
            <person name="Yoshizawa S."/>
            <person name="Kogure K."/>
        </authorList>
    </citation>
    <scope>NUCLEOTIDE SEQUENCE [LARGE SCALE GENOMIC DNA]</scope>
    <source>
        <strain evidence="12 13">SAORIC-165</strain>
    </source>
</reference>
<comment type="caution">
    <text evidence="10">Lacks conserved residue(s) required for the propagation of feature annotation.</text>
</comment>
<dbReference type="HAMAP" id="MF_00942">
    <property type="entry name" value="Nth"/>
    <property type="match status" value="1"/>
</dbReference>
<dbReference type="CDD" id="cd00056">
    <property type="entry name" value="ENDO3c"/>
    <property type="match status" value="1"/>
</dbReference>
<keyword evidence="6" id="KW-0408">Iron</keyword>
<name>A0A2S7U187_9BACT</name>
<comment type="catalytic activity">
    <reaction evidence="10">
        <text>2'-deoxyribonucleotide-(2'-deoxyribose 5'-phosphate)-2'-deoxyribonucleotide-DNA = a 3'-end 2'-deoxyribonucleotide-(2,3-dehydro-2,3-deoxyribose 5'-phosphate)-DNA + a 5'-end 5'-phospho-2'-deoxyribonucleoside-DNA + H(+)</text>
        <dbReference type="Rhea" id="RHEA:66592"/>
        <dbReference type="Rhea" id="RHEA-COMP:13180"/>
        <dbReference type="Rhea" id="RHEA-COMP:16897"/>
        <dbReference type="Rhea" id="RHEA-COMP:17067"/>
        <dbReference type="ChEBI" id="CHEBI:15378"/>
        <dbReference type="ChEBI" id="CHEBI:136412"/>
        <dbReference type="ChEBI" id="CHEBI:157695"/>
        <dbReference type="ChEBI" id="CHEBI:167181"/>
        <dbReference type="EC" id="4.2.99.18"/>
    </reaction>
</comment>